<feature type="domain" description="Methyltransferase type 11" evidence="2">
    <location>
        <begin position="77"/>
        <end position="190"/>
    </location>
</feature>
<proteinExistence type="predicted"/>
<dbReference type="GO" id="GO:0008757">
    <property type="term" value="F:S-adenosylmethionine-dependent methyltransferase activity"/>
    <property type="evidence" value="ECO:0007669"/>
    <property type="project" value="InterPro"/>
</dbReference>
<evidence type="ECO:0000256" key="1">
    <source>
        <dbReference type="ARBA" id="ARBA00022679"/>
    </source>
</evidence>
<gene>
    <name evidence="3" type="ORF">SAMN05444484_101347</name>
</gene>
<evidence type="ECO:0000313" key="3">
    <source>
        <dbReference type="EMBL" id="SHL11272.1"/>
    </source>
</evidence>
<protein>
    <submittedName>
        <fullName evidence="3">Methyltransferase domain-containing protein</fullName>
    </submittedName>
</protein>
<dbReference type="EMBL" id="FRBT01000001">
    <property type="protein sequence ID" value="SHL11272.1"/>
    <property type="molecule type" value="Genomic_DNA"/>
</dbReference>
<dbReference type="Proteomes" id="UP000184028">
    <property type="component" value="Unassembled WGS sequence"/>
</dbReference>
<keyword evidence="4" id="KW-1185">Reference proteome</keyword>
<dbReference type="GO" id="GO:0032259">
    <property type="term" value="P:methylation"/>
    <property type="evidence" value="ECO:0007669"/>
    <property type="project" value="UniProtKB-KW"/>
</dbReference>
<keyword evidence="1 3" id="KW-0808">Transferase</keyword>
<dbReference type="PANTHER" id="PTHR44068:SF11">
    <property type="entry name" value="GERANYL DIPHOSPHATE 2-C-METHYLTRANSFERASE"/>
    <property type="match status" value="1"/>
</dbReference>
<evidence type="ECO:0000313" key="4">
    <source>
        <dbReference type="Proteomes" id="UP000184028"/>
    </source>
</evidence>
<dbReference type="InterPro" id="IPR050447">
    <property type="entry name" value="Erg6_SMT_methyltransf"/>
</dbReference>
<dbReference type="Pfam" id="PF08241">
    <property type="entry name" value="Methyltransf_11"/>
    <property type="match status" value="1"/>
</dbReference>
<dbReference type="SUPFAM" id="SSF53335">
    <property type="entry name" value="S-adenosyl-L-methionine-dependent methyltransferases"/>
    <property type="match status" value="1"/>
</dbReference>
<dbReference type="InterPro" id="IPR029063">
    <property type="entry name" value="SAM-dependent_MTases_sf"/>
</dbReference>
<dbReference type="InterPro" id="IPR013216">
    <property type="entry name" value="Methyltransf_11"/>
</dbReference>
<dbReference type="RefSeq" id="WP_068843639.1">
    <property type="nucleotide sequence ID" value="NZ_FRBT01000001.1"/>
</dbReference>
<accession>A0A1M6XYZ9</accession>
<sequence length="278" mass="32733">MNLRSIYYAISPKSRFLVRKIYYFPVDFLNYRNRSKNRLVPNKGDIFIGGGDFAEQGKHLFSLLEQYAFIKPEHAVLDIGCGIGRVAVPLTQYLTRSGKYEGFDVVKKGISWCEEHIAKDFPNFKFQYIPLNNDLYHLTDEKAENFKFPYPDNSFDTVFLFSVFTHMQPLEVQNYFNEIYRVLKPNGKCLSTFFLYDDEIESEISKENRSFRFPFNKENYRLMNEKVPSANIAFHETYLSQMIQRSKLTLKNKIYGSWANRGTGSLFDFQDILVFEKN</sequence>
<reference evidence="4" key="1">
    <citation type="submission" date="2016-11" db="EMBL/GenBank/DDBJ databases">
        <authorList>
            <person name="Varghese N."/>
            <person name="Submissions S."/>
        </authorList>
    </citation>
    <scope>NUCLEOTIDE SEQUENCE [LARGE SCALE GENOMIC DNA]</scope>
    <source>
        <strain evidence="4">DSM 24724</strain>
    </source>
</reference>
<dbReference type="PANTHER" id="PTHR44068">
    <property type="entry name" value="ZGC:194242"/>
    <property type="match status" value="1"/>
</dbReference>
<dbReference type="CDD" id="cd02440">
    <property type="entry name" value="AdoMet_MTases"/>
    <property type="match status" value="1"/>
</dbReference>
<organism evidence="3 4">
    <name type="scientific">Flavobacterium chilense</name>
    <dbReference type="NCBI Taxonomy" id="946677"/>
    <lineage>
        <taxon>Bacteria</taxon>
        <taxon>Pseudomonadati</taxon>
        <taxon>Bacteroidota</taxon>
        <taxon>Flavobacteriia</taxon>
        <taxon>Flavobacteriales</taxon>
        <taxon>Flavobacteriaceae</taxon>
        <taxon>Flavobacterium</taxon>
    </lineage>
</organism>
<dbReference type="AlphaFoldDB" id="A0A1M6XYZ9"/>
<dbReference type="STRING" id="946677.SAMN05444484_101347"/>
<keyword evidence="3" id="KW-0489">Methyltransferase</keyword>
<name>A0A1M6XYZ9_9FLAO</name>
<evidence type="ECO:0000259" key="2">
    <source>
        <dbReference type="Pfam" id="PF08241"/>
    </source>
</evidence>
<dbReference type="OrthoDB" id="9808140at2"/>
<dbReference type="Gene3D" id="3.40.50.150">
    <property type="entry name" value="Vaccinia Virus protein VP39"/>
    <property type="match status" value="1"/>
</dbReference>